<dbReference type="EMBL" id="SDEE01001374">
    <property type="protein sequence ID" value="RXW12170.1"/>
    <property type="molecule type" value="Genomic_DNA"/>
</dbReference>
<feature type="region of interest" description="Disordered" evidence="1">
    <location>
        <begin position="1"/>
        <end position="38"/>
    </location>
</feature>
<sequence length="186" mass="20619">MHSYRPIGRDFGDSVPPQPGTRPKDRNKTPISSLPDKNITGADLARAFQLSLATCGLEVRDSAAEDPSKSGVSDPNSTNEGEPLIVAGSAQYPLMLLQIDLILCDLQPLSRQLTVLKNIMPNIRPSWTPKQSIFLRLAAMEFLRVANVDQNCDEYLETLFQEWLMAYGPPDEEIENGETANTHNHT</sequence>
<dbReference type="OrthoDB" id="3088077at2759"/>
<dbReference type="Proteomes" id="UP000290288">
    <property type="component" value="Unassembled WGS sequence"/>
</dbReference>
<protein>
    <submittedName>
        <fullName evidence="2">Uncharacterized protein</fullName>
    </submittedName>
</protein>
<evidence type="ECO:0000313" key="2">
    <source>
        <dbReference type="EMBL" id="RXW12170.1"/>
    </source>
</evidence>
<organism evidence="2 3">
    <name type="scientific">Candolleomyces aberdarensis</name>
    <dbReference type="NCBI Taxonomy" id="2316362"/>
    <lineage>
        <taxon>Eukaryota</taxon>
        <taxon>Fungi</taxon>
        <taxon>Dikarya</taxon>
        <taxon>Basidiomycota</taxon>
        <taxon>Agaricomycotina</taxon>
        <taxon>Agaricomycetes</taxon>
        <taxon>Agaricomycetidae</taxon>
        <taxon>Agaricales</taxon>
        <taxon>Agaricineae</taxon>
        <taxon>Psathyrellaceae</taxon>
        <taxon>Candolleomyces</taxon>
    </lineage>
</organism>
<accession>A0A4Q2CZ62</accession>
<comment type="caution">
    <text evidence="2">The sequence shown here is derived from an EMBL/GenBank/DDBJ whole genome shotgun (WGS) entry which is preliminary data.</text>
</comment>
<reference evidence="2 3" key="1">
    <citation type="submission" date="2019-01" db="EMBL/GenBank/DDBJ databases">
        <title>Draft genome sequence of Psathyrella aberdarensis IHI B618.</title>
        <authorList>
            <person name="Buettner E."/>
            <person name="Kellner H."/>
        </authorList>
    </citation>
    <scope>NUCLEOTIDE SEQUENCE [LARGE SCALE GENOMIC DNA]</scope>
    <source>
        <strain evidence="2 3">IHI B618</strain>
    </source>
</reference>
<gene>
    <name evidence="2" type="ORF">EST38_g13684</name>
</gene>
<keyword evidence="3" id="KW-1185">Reference proteome</keyword>
<name>A0A4Q2CZ62_9AGAR</name>
<feature type="region of interest" description="Disordered" evidence="1">
    <location>
        <begin position="61"/>
        <end position="83"/>
    </location>
</feature>
<evidence type="ECO:0000256" key="1">
    <source>
        <dbReference type="SAM" id="MobiDB-lite"/>
    </source>
</evidence>
<feature type="compositionally biased region" description="Polar residues" evidence="1">
    <location>
        <begin position="70"/>
        <end position="80"/>
    </location>
</feature>
<dbReference type="AlphaFoldDB" id="A0A4Q2CZ62"/>
<evidence type="ECO:0000313" key="3">
    <source>
        <dbReference type="Proteomes" id="UP000290288"/>
    </source>
</evidence>
<proteinExistence type="predicted"/>